<dbReference type="NCBIfam" id="TIGR02335">
    <property type="entry name" value="hydr_PhnA"/>
    <property type="match status" value="1"/>
</dbReference>
<gene>
    <name evidence="1" type="primary">phnA</name>
    <name evidence="1" type="ORF">HL667_15045</name>
</gene>
<dbReference type="Pfam" id="PF01663">
    <property type="entry name" value="Phosphodiest"/>
    <property type="match status" value="1"/>
</dbReference>
<dbReference type="InterPro" id="IPR023116">
    <property type="entry name" value="Phosphonoacetate_hydro_insert"/>
</dbReference>
<dbReference type="Gene3D" id="3.40.720.10">
    <property type="entry name" value="Alkaline Phosphatase, subunit A"/>
    <property type="match status" value="1"/>
</dbReference>
<dbReference type="CDD" id="cd16018">
    <property type="entry name" value="Enpp"/>
    <property type="match status" value="1"/>
</dbReference>
<keyword evidence="2" id="KW-1185">Reference proteome</keyword>
<protein>
    <submittedName>
        <fullName evidence="1">Phosphonoacetate hydrolase</fullName>
        <ecNumber evidence="1">3.11.1.2</ecNumber>
    </submittedName>
</protein>
<dbReference type="GO" id="GO:0047400">
    <property type="term" value="F:phosphonoacetate hydrolase activity"/>
    <property type="evidence" value="ECO:0007669"/>
    <property type="project" value="UniProtKB-EC"/>
</dbReference>
<sequence length="425" mass="45177">MQYLSATEPTPGSDTQIEVNGRAYNWPRVSTVIICFDGCDPDYIAAASAAGSIPAIDRMRRDGFATTALAAMPTFTNPNNVSIVTGVAPAHHGVSGNFYIDRASGQEVMMVDASPMRAPTILSAFSHAGAKVAAVTAKDKLRKALGKDLKGIVFSAEKADCCSEAENGITNVPARIGRSVPHQYSADLSLFVLDAGVRLLEDHRPDLMYLSLSDYVQHAYAPDEPEALAFMAEVDHRLGALHAAGAVVGIVADHGMSDMARADGSPNVIYLGDQLDAVFGLKRTRVICPITDPFVRHHGALGGFVRVHLLDPSLRASDVVSFLAGLPGVGLALTGDDAAARFELPRDREGDVCVIAATGIALGARTCDHELSNLAGARLRSHGGLAEQHVPFILSHRLRAGHDAPDERTLRNFDIFSVALNEVDL</sequence>
<dbReference type="InterPro" id="IPR012710">
    <property type="entry name" value="Phosphonoacetate_hydro"/>
</dbReference>
<comment type="caution">
    <text evidence="1">The sequence shown here is derived from an EMBL/GenBank/DDBJ whole genome shotgun (WGS) entry which is preliminary data.</text>
</comment>
<dbReference type="PANTHER" id="PTHR10151:SF120">
    <property type="entry name" value="BIS(5'-ADENOSYL)-TRIPHOSPHATASE"/>
    <property type="match status" value="1"/>
</dbReference>
<evidence type="ECO:0000313" key="1">
    <source>
        <dbReference type="EMBL" id="NPU66319.1"/>
    </source>
</evidence>
<dbReference type="RefSeq" id="WP_172111408.1">
    <property type="nucleotide sequence ID" value="NZ_JABFDN010000004.1"/>
</dbReference>
<accession>A0ABX2CDL9</accession>
<dbReference type="Gene3D" id="3.30.1360.110">
    <property type="entry name" value="Domain 2, Phosphonoacetate Hydrolase"/>
    <property type="match status" value="1"/>
</dbReference>
<dbReference type="Proteomes" id="UP000886476">
    <property type="component" value="Unassembled WGS sequence"/>
</dbReference>
<dbReference type="EMBL" id="JABFDN010000004">
    <property type="protein sequence ID" value="NPU66319.1"/>
    <property type="molecule type" value="Genomic_DNA"/>
</dbReference>
<name>A0ABX2CDL9_9BRAD</name>
<dbReference type="InterPro" id="IPR002591">
    <property type="entry name" value="Phosphodiest/P_Trfase"/>
</dbReference>
<keyword evidence="1" id="KW-0378">Hydrolase</keyword>
<dbReference type="InterPro" id="IPR017850">
    <property type="entry name" value="Alkaline_phosphatase_core_sf"/>
</dbReference>
<dbReference type="EC" id="3.11.1.2" evidence="1"/>
<organism evidence="1 2">
    <name type="scientific">Bradyrhizobium aeschynomenes</name>
    <dbReference type="NCBI Taxonomy" id="2734909"/>
    <lineage>
        <taxon>Bacteria</taxon>
        <taxon>Pseudomonadati</taxon>
        <taxon>Pseudomonadota</taxon>
        <taxon>Alphaproteobacteria</taxon>
        <taxon>Hyphomicrobiales</taxon>
        <taxon>Nitrobacteraceae</taxon>
        <taxon>Bradyrhizobium</taxon>
    </lineage>
</organism>
<evidence type="ECO:0000313" key="2">
    <source>
        <dbReference type="Proteomes" id="UP000886476"/>
    </source>
</evidence>
<dbReference type="SUPFAM" id="SSF53649">
    <property type="entry name" value="Alkaline phosphatase-like"/>
    <property type="match status" value="1"/>
</dbReference>
<dbReference type="PANTHER" id="PTHR10151">
    <property type="entry name" value="ECTONUCLEOTIDE PYROPHOSPHATASE/PHOSPHODIESTERASE"/>
    <property type="match status" value="1"/>
</dbReference>
<reference evidence="1" key="1">
    <citation type="submission" date="2020-05" db="EMBL/GenBank/DDBJ databases">
        <title>Nod-independent and nitrogen-fixing Bradyrhizobium aeschynomene sp. nov. isolated from nodules of Aeschynomene indica.</title>
        <authorList>
            <person name="Zhang Z."/>
        </authorList>
    </citation>
    <scope>NUCLEOTIDE SEQUENCE</scope>
    <source>
        <strain evidence="1">83012</strain>
    </source>
</reference>
<proteinExistence type="predicted"/>